<evidence type="ECO:0000313" key="7">
    <source>
        <dbReference type="Proteomes" id="UP000015464"/>
    </source>
</evidence>
<comment type="subcellular location">
    <subcellularLocation>
        <location evidence="1">Nucleus</location>
    </subcellularLocation>
</comment>
<protein>
    <submittedName>
        <fullName evidence="6">Nucleoporin Nup44</fullName>
    </submittedName>
</protein>
<dbReference type="GO" id="GO:0006999">
    <property type="term" value="P:nuclear pore organization"/>
    <property type="evidence" value="ECO:0007669"/>
    <property type="project" value="TreeGrafter"/>
</dbReference>
<feature type="compositionally biased region" description="Polar residues" evidence="4">
    <location>
        <begin position="63"/>
        <end position="72"/>
    </location>
</feature>
<dbReference type="GO" id="GO:0036228">
    <property type="term" value="P:protein localization to nuclear inner membrane"/>
    <property type="evidence" value="ECO:0007669"/>
    <property type="project" value="TreeGrafter"/>
</dbReference>
<dbReference type="EMBL" id="KE546989">
    <property type="protein sequence ID" value="EPY52867.1"/>
    <property type="molecule type" value="Genomic_DNA"/>
</dbReference>
<dbReference type="GO" id="GO:0044613">
    <property type="term" value="C:nuclear pore central transport channel"/>
    <property type="evidence" value="ECO:0007669"/>
    <property type="project" value="TreeGrafter"/>
</dbReference>
<dbReference type="OMA" id="MMQTRLH"/>
<dbReference type="GO" id="GO:0006607">
    <property type="term" value="P:NLS-bearing protein import into nucleus"/>
    <property type="evidence" value="ECO:0007669"/>
    <property type="project" value="TreeGrafter"/>
</dbReference>
<dbReference type="InterPro" id="IPR024864">
    <property type="entry name" value="Nup54/Nup57/Nup44"/>
</dbReference>
<feature type="compositionally biased region" description="Polar residues" evidence="4">
    <location>
        <begin position="85"/>
        <end position="99"/>
    </location>
</feature>
<evidence type="ECO:0000313" key="6">
    <source>
        <dbReference type="EMBL" id="EPY52867.1"/>
    </source>
</evidence>
<dbReference type="GO" id="GO:0017056">
    <property type="term" value="F:structural constituent of nuclear pore"/>
    <property type="evidence" value="ECO:0007669"/>
    <property type="project" value="TreeGrafter"/>
</dbReference>
<keyword evidence="7" id="KW-1185">Reference proteome</keyword>
<dbReference type="OrthoDB" id="6162375at2759"/>
<dbReference type="AlphaFoldDB" id="S9X719"/>
<dbReference type="eggNOG" id="KOG3091">
    <property type="taxonomic scope" value="Eukaryota"/>
</dbReference>
<dbReference type="PANTHER" id="PTHR13000:SF0">
    <property type="entry name" value="NUCLEOPORIN P54"/>
    <property type="match status" value="1"/>
</dbReference>
<sequence length="411" mass="44575">MSFSFGQPASSSNTPSFGTTGLFGQQKQNTPTSNLGSGSLFGGANTAPNPSSAPPAGGLGSSMFGQQQQQPASGGITGSSTFGSQPLSGLSATTTAVPPSSNTTTGTGATSSQPLFSWSTNAATAKPSEMGMSSANPNGFLLSSTMSPNAAVSNAQYGPAQPPSIEEQTQKILNAWNLKHPDCAFQRYFYNKVPVEQAALYVKPPTHNQQKWDEAVANRPSNSVVPVLAVGFPDVQKRMNMQINQVNAYRIRMREIVETLERLGNKHDLSSNIKLAEAKNRHIQLSERILRLAIKVHVLRHRGYALKSNEEDLRKKLDDLAKSLNNPEVFGRLNEIWARITLIFEGEKISDEQRNSLAKGVIDWTKNSDQLQTITDVLRDHQNGLSYVAKLIQEDLGTLSKQLDDQTSMSK</sequence>
<evidence type="ECO:0000256" key="2">
    <source>
        <dbReference type="ARBA" id="ARBA00022448"/>
    </source>
</evidence>
<dbReference type="STRING" id="653667.S9X719"/>
<dbReference type="GO" id="GO:0034399">
    <property type="term" value="C:nuclear periphery"/>
    <property type="evidence" value="ECO:0007669"/>
    <property type="project" value="EnsemblFungi"/>
</dbReference>
<dbReference type="RefSeq" id="XP_013022745.1">
    <property type="nucleotide sequence ID" value="XM_013167291.1"/>
</dbReference>
<accession>S9X719</accession>
<evidence type="ECO:0000256" key="1">
    <source>
        <dbReference type="ARBA" id="ARBA00004123"/>
    </source>
</evidence>
<organism evidence="6 7">
    <name type="scientific">Schizosaccharomyces cryophilus (strain OY26 / ATCC MYA-4695 / CBS 11777 / NBRC 106824 / NRRL Y48691)</name>
    <name type="common">Fission yeast</name>
    <dbReference type="NCBI Taxonomy" id="653667"/>
    <lineage>
        <taxon>Eukaryota</taxon>
        <taxon>Fungi</taxon>
        <taxon>Dikarya</taxon>
        <taxon>Ascomycota</taxon>
        <taxon>Taphrinomycotina</taxon>
        <taxon>Schizosaccharomycetes</taxon>
        <taxon>Schizosaccharomycetales</taxon>
        <taxon>Schizosaccharomycetaceae</taxon>
        <taxon>Schizosaccharomyces</taxon>
    </lineage>
</organism>
<reference evidence="6 7" key="1">
    <citation type="journal article" date="2011" name="Science">
        <title>Comparative functional genomics of the fission yeasts.</title>
        <authorList>
            <person name="Rhind N."/>
            <person name="Chen Z."/>
            <person name="Yassour M."/>
            <person name="Thompson D.A."/>
            <person name="Haas B.J."/>
            <person name="Habib N."/>
            <person name="Wapinski I."/>
            <person name="Roy S."/>
            <person name="Lin M.F."/>
            <person name="Heiman D.I."/>
            <person name="Young S.K."/>
            <person name="Furuya K."/>
            <person name="Guo Y."/>
            <person name="Pidoux A."/>
            <person name="Chen H.M."/>
            <person name="Robbertse B."/>
            <person name="Goldberg J.M."/>
            <person name="Aoki K."/>
            <person name="Bayne E.H."/>
            <person name="Berlin A.M."/>
            <person name="Desjardins C.A."/>
            <person name="Dobbs E."/>
            <person name="Dukaj L."/>
            <person name="Fan L."/>
            <person name="FitzGerald M.G."/>
            <person name="French C."/>
            <person name="Gujja S."/>
            <person name="Hansen K."/>
            <person name="Keifenheim D."/>
            <person name="Levin J.Z."/>
            <person name="Mosher R.A."/>
            <person name="Mueller C.A."/>
            <person name="Pfiffner J."/>
            <person name="Priest M."/>
            <person name="Russ C."/>
            <person name="Smialowska A."/>
            <person name="Swoboda P."/>
            <person name="Sykes S.M."/>
            <person name="Vaughn M."/>
            <person name="Vengrova S."/>
            <person name="Yoder R."/>
            <person name="Zeng Q."/>
            <person name="Allshire R."/>
            <person name="Baulcombe D."/>
            <person name="Birren B.W."/>
            <person name="Brown W."/>
            <person name="Ekwall K."/>
            <person name="Kellis M."/>
            <person name="Leatherwood J."/>
            <person name="Levin H."/>
            <person name="Margalit H."/>
            <person name="Martienssen R."/>
            <person name="Nieduszynski C.A."/>
            <person name="Spatafora J.W."/>
            <person name="Friedman N."/>
            <person name="Dalgaard J.Z."/>
            <person name="Baumann P."/>
            <person name="Niki H."/>
            <person name="Regev A."/>
            <person name="Nusbaum C."/>
        </authorList>
    </citation>
    <scope>NUCLEOTIDE SEQUENCE [LARGE SCALE GENOMIC DNA]</scope>
    <source>
        <strain evidence="7">OY26 / ATCC MYA-4695 / CBS 11777 / NBRC 106824 / NRRL Y48691</strain>
    </source>
</reference>
<feature type="compositionally biased region" description="Low complexity" evidence="4">
    <location>
        <begin position="43"/>
        <end position="56"/>
    </location>
</feature>
<feature type="compositionally biased region" description="Polar residues" evidence="4">
    <location>
        <begin position="1"/>
        <end position="37"/>
    </location>
</feature>
<dbReference type="Pfam" id="PF13874">
    <property type="entry name" value="Nup54"/>
    <property type="match status" value="1"/>
</dbReference>
<evidence type="ECO:0000256" key="3">
    <source>
        <dbReference type="ARBA" id="ARBA00023242"/>
    </source>
</evidence>
<evidence type="ECO:0000259" key="5">
    <source>
        <dbReference type="Pfam" id="PF13874"/>
    </source>
</evidence>
<dbReference type="PANTHER" id="PTHR13000">
    <property type="entry name" value="NUCLEOPORIN P54"/>
    <property type="match status" value="1"/>
</dbReference>
<dbReference type="Gene3D" id="1.20.5.490">
    <property type="entry name" value="Single helix bin"/>
    <property type="match status" value="1"/>
</dbReference>
<dbReference type="Proteomes" id="UP000015464">
    <property type="component" value="Unassembled WGS sequence"/>
</dbReference>
<dbReference type="InterPro" id="IPR025712">
    <property type="entry name" value="Nup54_alpha-helical_dom"/>
</dbReference>
<name>S9X719_SCHCR</name>
<keyword evidence="2" id="KW-0813">Transport</keyword>
<proteinExistence type="predicted"/>
<dbReference type="GeneID" id="25036510"/>
<evidence type="ECO:0000256" key="4">
    <source>
        <dbReference type="SAM" id="MobiDB-lite"/>
    </source>
</evidence>
<dbReference type="HOGENOM" id="CLU_023804_0_1_1"/>
<keyword evidence="3" id="KW-0539">Nucleus</keyword>
<gene>
    <name evidence="6" type="ORF">SPOG_02186</name>
</gene>
<feature type="domain" description="Nucleoporin Nup54 alpha-helical" evidence="5">
    <location>
        <begin position="203"/>
        <end position="340"/>
    </location>
</feature>
<feature type="region of interest" description="Disordered" evidence="4">
    <location>
        <begin position="1"/>
        <end position="117"/>
    </location>
</feature>
<feature type="compositionally biased region" description="Low complexity" evidence="4">
    <location>
        <begin position="100"/>
        <end position="112"/>
    </location>
</feature>